<accession>A0A502DSY8</accession>
<dbReference type="InterPro" id="IPR029063">
    <property type="entry name" value="SAM-dependent_MTases_sf"/>
</dbReference>
<evidence type="ECO:0000313" key="4">
    <source>
        <dbReference type="EMBL" id="TPG27411.1"/>
    </source>
</evidence>
<dbReference type="SUPFAM" id="SSF53335">
    <property type="entry name" value="S-adenosyl-L-methionine-dependent methyltransferases"/>
    <property type="match status" value="1"/>
</dbReference>
<dbReference type="Proteomes" id="UP000320095">
    <property type="component" value="Unassembled WGS sequence"/>
</dbReference>
<protein>
    <submittedName>
        <fullName evidence="4">SAM-dependent methyltransferase</fullName>
    </submittedName>
</protein>
<dbReference type="AlphaFoldDB" id="A0A502DSY8"/>
<dbReference type="GO" id="GO:0008757">
    <property type="term" value="F:S-adenosylmethionine-dependent methyltransferase activity"/>
    <property type="evidence" value="ECO:0007669"/>
    <property type="project" value="TreeGrafter"/>
</dbReference>
<keyword evidence="5" id="KW-1185">Reference proteome</keyword>
<dbReference type="PANTHER" id="PTHR10509:SF14">
    <property type="entry name" value="CAFFEOYL-COA O-METHYLTRANSFERASE 3-RELATED"/>
    <property type="match status" value="1"/>
</dbReference>
<comment type="caution">
    <text evidence="4">The sequence shown here is derived from an EMBL/GenBank/DDBJ whole genome shotgun (WGS) entry which is preliminary data.</text>
</comment>
<keyword evidence="1 4" id="KW-0489">Methyltransferase</keyword>
<dbReference type="Pfam" id="PF01596">
    <property type="entry name" value="Methyltransf_3"/>
    <property type="match status" value="1"/>
</dbReference>
<evidence type="ECO:0000313" key="5">
    <source>
        <dbReference type="Proteomes" id="UP000320095"/>
    </source>
</evidence>
<evidence type="ECO:0000256" key="2">
    <source>
        <dbReference type="ARBA" id="ARBA00022679"/>
    </source>
</evidence>
<dbReference type="Gene3D" id="3.40.50.150">
    <property type="entry name" value="Vaccinia Virus protein VP39"/>
    <property type="match status" value="1"/>
</dbReference>
<organism evidence="4 5">
    <name type="scientific">Mycolicibacterium hodleri</name>
    <dbReference type="NCBI Taxonomy" id="49897"/>
    <lineage>
        <taxon>Bacteria</taxon>
        <taxon>Bacillati</taxon>
        <taxon>Actinomycetota</taxon>
        <taxon>Actinomycetes</taxon>
        <taxon>Mycobacteriales</taxon>
        <taxon>Mycobacteriaceae</taxon>
        <taxon>Mycolicibacterium</taxon>
    </lineage>
</organism>
<dbReference type="InterPro" id="IPR002935">
    <property type="entry name" value="SAM_O-MeTrfase"/>
</dbReference>
<reference evidence="4 5" key="1">
    <citation type="journal article" date="2019" name="Environ. Microbiol.">
        <title>Species interactions and distinct microbial communities in high Arctic permafrost affected cryosols are associated with the CH4 and CO2 gas fluxes.</title>
        <authorList>
            <person name="Altshuler I."/>
            <person name="Hamel J."/>
            <person name="Turney S."/>
            <person name="Magnuson E."/>
            <person name="Levesque R."/>
            <person name="Greer C."/>
            <person name="Whyte L.G."/>
        </authorList>
    </citation>
    <scope>NUCLEOTIDE SEQUENCE [LARGE SCALE GENOMIC DNA]</scope>
    <source>
        <strain evidence="4 5">S5.20</strain>
    </source>
</reference>
<dbReference type="InterPro" id="IPR050362">
    <property type="entry name" value="Cation-dep_OMT"/>
</dbReference>
<keyword evidence="3" id="KW-0949">S-adenosyl-L-methionine</keyword>
<gene>
    <name evidence="4" type="ORF">EAH80_29240</name>
</gene>
<evidence type="ECO:0000256" key="1">
    <source>
        <dbReference type="ARBA" id="ARBA00022603"/>
    </source>
</evidence>
<dbReference type="OrthoDB" id="9799672at2"/>
<evidence type="ECO:0000256" key="3">
    <source>
        <dbReference type="ARBA" id="ARBA00022691"/>
    </source>
</evidence>
<dbReference type="GO" id="GO:0032259">
    <property type="term" value="P:methylation"/>
    <property type="evidence" value="ECO:0007669"/>
    <property type="project" value="UniProtKB-KW"/>
</dbReference>
<dbReference type="PANTHER" id="PTHR10509">
    <property type="entry name" value="O-METHYLTRANSFERASE-RELATED"/>
    <property type="match status" value="1"/>
</dbReference>
<name>A0A502DSY8_9MYCO</name>
<keyword evidence="2 4" id="KW-0808">Transferase</keyword>
<dbReference type="EMBL" id="RCZG01000022">
    <property type="protein sequence ID" value="TPG27411.1"/>
    <property type="molecule type" value="Genomic_DNA"/>
</dbReference>
<dbReference type="PROSITE" id="PS51682">
    <property type="entry name" value="SAM_OMT_I"/>
    <property type="match status" value="1"/>
</dbReference>
<dbReference type="GO" id="GO:0008171">
    <property type="term" value="F:O-methyltransferase activity"/>
    <property type="evidence" value="ECO:0007669"/>
    <property type="project" value="InterPro"/>
</dbReference>
<sequence length="263" mass="28229">MTPSTILARELGELCRELGAVPGVDPALARRLRQARDLASGLDPYLDQCTSPESTALAELARRTRETDWASTSGGGIHLEQEMLSGHVEGQTLKFLVHLAGATRVLEIGMFTGYSALAMAEELPDGGVLVACEIDPAVAGFARECFDASPAGQKIAIEVGPAIDTLRRLAREGLEFDFVFIDADKPGYLDYVEFLLGSTLLSPRAVIAVDNTLLQGEPYADVDISRNGAAIAGFNAALTYDQRVEQVLIPLRDGLTLIRRTQG</sequence>
<proteinExistence type="predicted"/>